<accession>A0A0C9UAS4</accession>
<evidence type="ECO:0000313" key="2">
    <source>
        <dbReference type="EMBL" id="KIJ31639.1"/>
    </source>
</evidence>
<sequence>MSTQKTKYDFPAPGSRKAPKFKGHYSQLDDFFEQFETLATSCNLTSGDRFKFIPKYVSSNIRETIEGIQEFKDKKDWDGFVDTFKELYNYGKVNKKFREKDLSQFVKEYKEKSIKNLEKFNKYQRKFTHIAGWTSQIYKKQVGIKDASRDKNLDRSTPYKMKEIIAAAKHVFDTSKFYDDDSSDSDSSDGSDSESGSEDEDEDEDEEDKKIFRKAKASKKNSKGKGKGKSKDMEPRTSREETEDDRINRLIKEMKDLTIQDPLYAGLWLQVIAKRPAAMAFLPQPSPIQGSDNSRANSSAQLGSKSTNNGHVTRRCQKVDEKEVDGTIKRQEDGTIIWPNGDRICREDAETLLEVVNRDLKEYLARTAKVNLFTIKSEEQELQADPGSCFISQVLPAYRAKDERKEEKKKKLIFDGVYPPPLKRKISKPTMEKPAEPTPTPVPETSVNPNPTPPTKPKKVAFSPSTSLQPGQVVVKDGKTIHPKAITSPQSIPSQPTPSIPTPSLPKLQSEFQRQLDSEEFMKKLLSQYVSVTSSELLGSSTIVSKKMQEYLRLTRPQLTNLMEEEEESFQTPRMVNNMQYHHTDSRLICIKAKFDNGLDIMNPKAYLTSGNPMDRTNSITMRDAGQYETKLEGRCHGVNLYLGNLKTTTDLWLYLEDPGREEMESMWKKEKLGTWLAKRNRDGQVVWELWVVPSKAPTEFIHANYGWFFEKEHPEGATLDSLFVEAMDLANNIPAGNF</sequence>
<protein>
    <submittedName>
        <fullName evidence="2">Uncharacterized protein</fullName>
    </submittedName>
</protein>
<feature type="compositionally biased region" description="Polar residues" evidence="1">
    <location>
        <begin position="287"/>
        <end position="311"/>
    </location>
</feature>
<organism evidence="2 3">
    <name type="scientific">Sphaerobolus stellatus (strain SS14)</name>
    <dbReference type="NCBI Taxonomy" id="990650"/>
    <lineage>
        <taxon>Eukaryota</taxon>
        <taxon>Fungi</taxon>
        <taxon>Dikarya</taxon>
        <taxon>Basidiomycota</taxon>
        <taxon>Agaricomycotina</taxon>
        <taxon>Agaricomycetes</taxon>
        <taxon>Phallomycetidae</taxon>
        <taxon>Geastrales</taxon>
        <taxon>Sphaerobolaceae</taxon>
        <taxon>Sphaerobolus</taxon>
    </lineage>
</organism>
<gene>
    <name evidence="2" type="ORF">M422DRAFT_53307</name>
</gene>
<name>A0A0C9UAS4_SPHS4</name>
<feature type="compositionally biased region" description="Acidic residues" evidence="1">
    <location>
        <begin position="180"/>
        <end position="207"/>
    </location>
</feature>
<dbReference type="Proteomes" id="UP000054279">
    <property type="component" value="Unassembled WGS sequence"/>
</dbReference>
<dbReference type="EMBL" id="KN837239">
    <property type="protein sequence ID" value="KIJ31639.1"/>
    <property type="molecule type" value="Genomic_DNA"/>
</dbReference>
<evidence type="ECO:0000313" key="3">
    <source>
        <dbReference type="Proteomes" id="UP000054279"/>
    </source>
</evidence>
<dbReference type="HOGENOM" id="CLU_375597_0_0_1"/>
<proteinExistence type="predicted"/>
<evidence type="ECO:0000256" key="1">
    <source>
        <dbReference type="SAM" id="MobiDB-lite"/>
    </source>
</evidence>
<feature type="compositionally biased region" description="Basic and acidic residues" evidence="1">
    <location>
        <begin position="229"/>
        <end position="245"/>
    </location>
</feature>
<feature type="compositionally biased region" description="Basic residues" evidence="1">
    <location>
        <begin position="211"/>
        <end position="228"/>
    </location>
</feature>
<feature type="region of interest" description="Disordered" evidence="1">
    <location>
        <begin position="178"/>
        <end position="245"/>
    </location>
</feature>
<dbReference type="OrthoDB" id="3268646at2759"/>
<dbReference type="AlphaFoldDB" id="A0A0C9UAS4"/>
<feature type="compositionally biased region" description="Pro residues" evidence="1">
    <location>
        <begin position="495"/>
        <end position="504"/>
    </location>
</feature>
<reference evidence="2 3" key="1">
    <citation type="submission" date="2014-06" db="EMBL/GenBank/DDBJ databases">
        <title>Evolutionary Origins and Diversification of the Mycorrhizal Mutualists.</title>
        <authorList>
            <consortium name="DOE Joint Genome Institute"/>
            <consortium name="Mycorrhizal Genomics Consortium"/>
            <person name="Kohler A."/>
            <person name="Kuo A."/>
            <person name="Nagy L.G."/>
            <person name="Floudas D."/>
            <person name="Copeland A."/>
            <person name="Barry K.W."/>
            <person name="Cichocki N."/>
            <person name="Veneault-Fourrey C."/>
            <person name="LaButti K."/>
            <person name="Lindquist E.A."/>
            <person name="Lipzen A."/>
            <person name="Lundell T."/>
            <person name="Morin E."/>
            <person name="Murat C."/>
            <person name="Riley R."/>
            <person name="Ohm R."/>
            <person name="Sun H."/>
            <person name="Tunlid A."/>
            <person name="Henrissat B."/>
            <person name="Grigoriev I.V."/>
            <person name="Hibbett D.S."/>
            <person name="Martin F."/>
        </authorList>
    </citation>
    <scope>NUCLEOTIDE SEQUENCE [LARGE SCALE GENOMIC DNA]</scope>
    <source>
        <strain evidence="2 3">SS14</strain>
    </source>
</reference>
<keyword evidence="3" id="KW-1185">Reference proteome</keyword>
<feature type="region of interest" description="Disordered" evidence="1">
    <location>
        <begin position="484"/>
        <end position="506"/>
    </location>
</feature>
<feature type="region of interest" description="Disordered" evidence="1">
    <location>
        <begin position="423"/>
        <end position="470"/>
    </location>
</feature>
<feature type="region of interest" description="Disordered" evidence="1">
    <location>
        <begin position="284"/>
        <end position="314"/>
    </location>
</feature>